<reference evidence="3" key="1">
    <citation type="journal article" date="2014" name="Int. J. Syst. Evol. Microbiol.">
        <title>Complete genome sequence of Corynebacterium casei LMG S-19264T (=DSM 44701T), isolated from a smear-ripened cheese.</title>
        <authorList>
            <consortium name="US DOE Joint Genome Institute (JGI-PGF)"/>
            <person name="Walter F."/>
            <person name="Albersmeier A."/>
            <person name="Kalinowski J."/>
            <person name="Ruckert C."/>
        </authorList>
    </citation>
    <scope>NUCLEOTIDE SEQUENCE</scope>
    <source>
        <strain evidence="3">KCTC 42590</strain>
    </source>
</reference>
<gene>
    <name evidence="3" type="ORF">GCM10017044_01930</name>
</gene>
<evidence type="ECO:0000256" key="2">
    <source>
        <dbReference type="SAM" id="Phobius"/>
    </source>
</evidence>
<feature type="compositionally biased region" description="Low complexity" evidence="1">
    <location>
        <begin position="95"/>
        <end position="111"/>
    </location>
</feature>
<proteinExistence type="predicted"/>
<dbReference type="AlphaFoldDB" id="A0A919AJM8"/>
<feature type="compositionally biased region" description="Polar residues" evidence="1">
    <location>
        <begin position="57"/>
        <end position="67"/>
    </location>
</feature>
<feature type="region of interest" description="Disordered" evidence="1">
    <location>
        <begin position="28"/>
        <end position="113"/>
    </location>
</feature>
<keyword evidence="2" id="KW-0472">Membrane</keyword>
<feature type="transmembrane region" description="Helical" evidence="2">
    <location>
        <begin position="163"/>
        <end position="186"/>
    </location>
</feature>
<sequence length="340" mass="36966">MPKLSVLESVEERDEALAAAAREILGRDEQGAAEPVDGQMAAGTVTPLAEAEKPSGDASNANTSSENGDVFTREEHEDTGDEAPGEASGAEHGQSDSSADSADDTAPSGGDAEQDISVGAALKDGDELDNFDEDALEEEDFLSRRRAEQRRLHERGRLRRRRILASVLGLLLLALWVGIGAVFALYKDQVKEVWPASRMIYAYFEGMNDAESLKKEFEEAGETLSPSVVEEPTNVVALVTGSRVVVEDKRRVLEIYGYVENKGRMGAKVPKVQANILDGNGKIIDSWKFDPPGLLIARGKKLKFKEIRFPIPRGASSATVEVVEGQYSERPGTHPDEREN</sequence>
<organism evidence="3 4">
    <name type="scientific">Kordiimonas sediminis</name>
    <dbReference type="NCBI Taxonomy" id="1735581"/>
    <lineage>
        <taxon>Bacteria</taxon>
        <taxon>Pseudomonadati</taxon>
        <taxon>Pseudomonadota</taxon>
        <taxon>Alphaproteobacteria</taxon>
        <taxon>Kordiimonadales</taxon>
        <taxon>Kordiimonadaceae</taxon>
        <taxon>Kordiimonas</taxon>
    </lineage>
</organism>
<keyword evidence="2" id="KW-0812">Transmembrane</keyword>
<accession>A0A919AJM8</accession>
<name>A0A919AJM8_9PROT</name>
<dbReference type="EMBL" id="BNCI01000001">
    <property type="protein sequence ID" value="GHF11702.1"/>
    <property type="molecule type" value="Genomic_DNA"/>
</dbReference>
<comment type="caution">
    <text evidence="3">The sequence shown here is derived from an EMBL/GenBank/DDBJ whole genome shotgun (WGS) entry which is preliminary data.</text>
</comment>
<evidence type="ECO:0000313" key="3">
    <source>
        <dbReference type="EMBL" id="GHF11702.1"/>
    </source>
</evidence>
<dbReference type="Proteomes" id="UP000630923">
    <property type="component" value="Unassembled WGS sequence"/>
</dbReference>
<protein>
    <recommendedName>
        <fullName evidence="5">DUF3426 domain-containing protein</fullName>
    </recommendedName>
</protein>
<evidence type="ECO:0000256" key="1">
    <source>
        <dbReference type="SAM" id="MobiDB-lite"/>
    </source>
</evidence>
<evidence type="ECO:0008006" key="5">
    <source>
        <dbReference type="Google" id="ProtNLM"/>
    </source>
</evidence>
<keyword evidence="4" id="KW-1185">Reference proteome</keyword>
<evidence type="ECO:0000313" key="4">
    <source>
        <dbReference type="Proteomes" id="UP000630923"/>
    </source>
</evidence>
<keyword evidence="2" id="KW-1133">Transmembrane helix</keyword>
<reference evidence="3" key="2">
    <citation type="submission" date="2020-09" db="EMBL/GenBank/DDBJ databases">
        <authorList>
            <person name="Sun Q."/>
            <person name="Kim S."/>
        </authorList>
    </citation>
    <scope>NUCLEOTIDE SEQUENCE</scope>
    <source>
        <strain evidence="3">KCTC 42590</strain>
    </source>
</reference>